<feature type="region of interest" description="Disordered" evidence="1">
    <location>
        <begin position="412"/>
        <end position="485"/>
    </location>
</feature>
<dbReference type="EMBL" id="JBBPBM010000049">
    <property type="protein sequence ID" value="KAK8520580.1"/>
    <property type="molecule type" value="Genomic_DNA"/>
</dbReference>
<comment type="caution">
    <text evidence="3">The sequence shown here is derived from an EMBL/GenBank/DDBJ whole genome shotgun (WGS) entry which is preliminary data.</text>
</comment>
<dbReference type="Proteomes" id="UP001472677">
    <property type="component" value="Unassembled WGS sequence"/>
</dbReference>
<evidence type="ECO:0000259" key="2">
    <source>
        <dbReference type="PROSITE" id="PS50076"/>
    </source>
</evidence>
<feature type="compositionally biased region" description="Basic residues" evidence="1">
    <location>
        <begin position="420"/>
        <end position="430"/>
    </location>
</feature>
<feature type="region of interest" description="Disordered" evidence="1">
    <location>
        <begin position="1201"/>
        <end position="1235"/>
    </location>
</feature>
<feature type="region of interest" description="Disordered" evidence="1">
    <location>
        <begin position="131"/>
        <end position="160"/>
    </location>
</feature>
<dbReference type="PRINTS" id="PR00625">
    <property type="entry name" value="JDOMAIN"/>
</dbReference>
<dbReference type="PANTHER" id="PTHR45181:SF4">
    <property type="entry name" value="HEAT SHOCK PROTEIN DNAJ WITH TETRATRICOPEPTIDE REPEAT-CONTAINING PROTEIN"/>
    <property type="match status" value="1"/>
</dbReference>
<feature type="domain" description="J" evidence="2">
    <location>
        <begin position="1119"/>
        <end position="1204"/>
    </location>
</feature>
<dbReference type="Pfam" id="PF00226">
    <property type="entry name" value="DnaJ"/>
    <property type="match status" value="1"/>
</dbReference>
<proteinExistence type="predicted"/>
<name>A0ABR2CM82_9ROSI</name>
<sequence>MNPSSSYGFQGDFNYGFPNSTPNNPDFSFNTPSAQRPSAGLARPRLVKIRKQLNSNNLKSSDDLGSRVGPGFNPFRPVSGVPGPISSDGSNLSGNLEGEVVEEMRNLRIGKSCGLDDQSLVSKLPDDIRKLNIQDGPKSDQSSENDSNAGSYIGRGVETEKLPNELQSKLNIKNSEDVVDGSNKVFVFTSGKGSDSSVGSSTDAVQEQIKNLNIKGFDDSNDNERGNFVFRSGESSCQLGGEREKVLSTDMERKVLSTDMERKLNIGSVTGDSTGQTDGGFSSSQVFGKDVPTVKLGDKKLEGFGNSVHKEFVFQAATSGLYPSSKVHFDQLKSNIEPGGATVFPTSFSSTAMHFQPGVSSFSLSSDKPEKDESCFTAKQDPIHTPFVEFKTPQAQENMFFGLNKKLEFSAKKETDKSTTVKRRKGKLKRPTPVQLWHGPDFVSSKAGAQENAEASESYSPMDVSPYQETLAETRCSRESSVASDESFSLDVKSASSGSQPAVSSDAIDEDLVAATQHMIISEGEEKDEIKMDGHGDVFDKDVATDAPHEDSVSGAETESFISAAEEIDDNSDIALSSAEKEVTSRTNIERQDSDSQMYFSSTSNPEHISGFDFTFAASSSAQSQTSSPIRHNRKKNMAKISFETPYCGSNKTDLSTLQNKVGGNSVADKGPEIKYEPNLIGESNAAQESCEKWRLRGNQAYANGDSSKAEEYYTQGISCIPASETSKSCLRALMLCYSNRAATRMSLGRMKDALGDCMMAIAIDPNFSRVQLRAANCYLALGEVENSTQYFRKCLQSGTGICVDRKIALEASDGLQKSQKLSECMHRSAELLQRRTSDDAQSALELIAGAFKISLYSEKLLEMKAEALFILRKYEEVIQLCEQTFDLAEKNSLSFDSNGHMVILDSSGFSKDSTFRIWRCHMIFKSYFHLGKLDEAITLLEKHDQLQSSTDGDGSNSLESLIPLSATVRELLSHKAAGNKAYQSGRHSEAVEHYTAALSGNLESRPFAAVCFCNRAAAYKALGQITDAIADCSLAIALDRNYLKAISRRATLYEMIRDYGQAASDIERFLSLLMNQMETKTSQFGTSDRPKNLANDLRQAHLWLSEIEEEGRKEVPLDLYLILGVEPSVSAAEIKKAYRRAALRHHPDKAVQSLVRHDNRDDRLWKEIREEAYKDADKLFKIIGEAYTILSDPVKRSKYDFEEESRNVQKKRTGGTSRTATDGQSYSVDRSGSRQPWREIRRAYGYSTSRGAEATRSNRFY</sequence>
<evidence type="ECO:0000256" key="1">
    <source>
        <dbReference type="SAM" id="MobiDB-lite"/>
    </source>
</evidence>
<feature type="compositionally biased region" description="Polar residues" evidence="1">
    <location>
        <begin position="1215"/>
        <end position="1235"/>
    </location>
</feature>
<accession>A0ABR2CM82</accession>
<organism evidence="3 4">
    <name type="scientific">Hibiscus sabdariffa</name>
    <name type="common">roselle</name>
    <dbReference type="NCBI Taxonomy" id="183260"/>
    <lineage>
        <taxon>Eukaryota</taxon>
        <taxon>Viridiplantae</taxon>
        <taxon>Streptophyta</taxon>
        <taxon>Embryophyta</taxon>
        <taxon>Tracheophyta</taxon>
        <taxon>Spermatophyta</taxon>
        <taxon>Magnoliopsida</taxon>
        <taxon>eudicotyledons</taxon>
        <taxon>Gunneridae</taxon>
        <taxon>Pentapetalae</taxon>
        <taxon>rosids</taxon>
        <taxon>malvids</taxon>
        <taxon>Malvales</taxon>
        <taxon>Malvaceae</taxon>
        <taxon>Malvoideae</taxon>
        <taxon>Hibiscus</taxon>
    </lineage>
</organism>
<dbReference type="InterPro" id="IPR001623">
    <property type="entry name" value="DnaJ_domain"/>
</dbReference>
<dbReference type="Pfam" id="PF13181">
    <property type="entry name" value="TPR_8"/>
    <property type="match status" value="1"/>
</dbReference>
<protein>
    <recommendedName>
        <fullName evidence="2">J domain-containing protein</fullName>
    </recommendedName>
</protein>
<feature type="region of interest" description="Disordered" evidence="1">
    <location>
        <begin position="579"/>
        <end position="602"/>
    </location>
</feature>
<feature type="region of interest" description="Disordered" evidence="1">
    <location>
        <begin position="1"/>
        <end position="41"/>
    </location>
</feature>
<dbReference type="CDD" id="cd06257">
    <property type="entry name" value="DnaJ"/>
    <property type="match status" value="1"/>
</dbReference>
<feature type="compositionally biased region" description="Polar residues" evidence="1">
    <location>
        <begin position="139"/>
        <end position="150"/>
    </location>
</feature>
<dbReference type="Gene3D" id="1.25.40.10">
    <property type="entry name" value="Tetratricopeptide repeat domain"/>
    <property type="match status" value="2"/>
</dbReference>
<feature type="region of interest" description="Disordered" evidence="1">
    <location>
        <begin position="54"/>
        <end position="94"/>
    </location>
</feature>
<feature type="compositionally biased region" description="Basic and acidic residues" evidence="1">
    <location>
        <begin position="579"/>
        <end position="594"/>
    </location>
</feature>
<dbReference type="InterPro" id="IPR019734">
    <property type="entry name" value="TPR_rpt"/>
</dbReference>
<dbReference type="InterPro" id="IPR011990">
    <property type="entry name" value="TPR-like_helical_dom_sf"/>
</dbReference>
<dbReference type="SUPFAM" id="SSF46565">
    <property type="entry name" value="Chaperone J-domain"/>
    <property type="match status" value="1"/>
</dbReference>
<evidence type="ECO:0000313" key="4">
    <source>
        <dbReference type="Proteomes" id="UP001472677"/>
    </source>
</evidence>
<evidence type="ECO:0000313" key="3">
    <source>
        <dbReference type="EMBL" id="KAK8520580.1"/>
    </source>
</evidence>
<dbReference type="SMART" id="SM00028">
    <property type="entry name" value="TPR"/>
    <property type="match status" value="7"/>
</dbReference>
<dbReference type="SMART" id="SM00271">
    <property type="entry name" value="DnaJ"/>
    <property type="match status" value="1"/>
</dbReference>
<gene>
    <name evidence="3" type="ORF">V6N12_004514</name>
</gene>
<dbReference type="PROSITE" id="PS50076">
    <property type="entry name" value="DNAJ_2"/>
    <property type="match status" value="1"/>
</dbReference>
<keyword evidence="4" id="KW-1185">Reference proteome</keyword>
<reference evidence="3 4" key="1">
    <citation type="journal article" date="2024" name="G3 (Bethesda)">
        <title>Genome assembly of Hibiscus sabdariffa L. provides insights into metabolisms of medicinal natural products.</title>
        <authorList>
            <person name="Kim T."/>
        </authorList>
    </citation>
    <scope>NUCLEOTIDE SEQUENCE [LARGE SCALE GENOMIC DNA]</scope>
    <source>
        <strain evidence="3">TK-2024</strain>
        <tissue evidence="3">Old leaves</tissue>
    </source>
</reference>
<feature type="compositionally biased region" description="Polar residues" evidence="1">
    <location>
        <begin position="17"/>
        <end position="36"/>
    </location>
</feature>
<dbReference type="PANTHER" id="PTHR45181">
    <property type="entry name" value="HEAT SHOCK PROTEIN DNAJ WITH TETRATRICOPEPTIDE REPEAT-CONTAINING PROTEIN"/>
    <property type="match status" value="1"/>
</dbReference>
<dbReference type="SUPFAM" id="SSF48452">
    <property type="entry name" value="TPR-like"/>
    <property type="match status" value="2"/>
</dbReference>
<dbReference type="InterPro" id="IPR036869">
    <property type="entry name" value="J_dom_sf"/>
</dbReference>
<dbReference type="Gene3D" id="1.10.287.110">
    <property type="entry name" value="DnaJ domain"/>
    <property type="match status" value="1"/>
</dbReference>